<protein>
    <submittedName>
        <fullName evidence="1">QueG3 protein</fullName>
    </submittedName>
</protein>
<dbReference type="STRING" id="1577791.Mpt1_c05080"/>
<dbReference type="EMBL" id="CP010070">
    <property type="protein sequence ID" value="AIZ56399.1"/>
    <property type="molecule type" value="Genomic_DNA"/>
</dbReference>
<evidence type="ECO:0000313" key="2">
    <source>
        <dbReference type="Proteomes" id="UP000030787"/>
    </source>
</evidence>
<reference evidence="1 2" key="1">
    <citation type="journal article" date="2014" name="Appl. Environ. Microbiol.">
        <title>Comparative Genome Analysis of 'Candidatus Methanoplasma termitum' Indicates a New Mode of Energy Metabolism in the Seventh Order of Methanogens.</title>
        <authorList>
            <person name="Lang K."/>
            <person name="Schuldes J."/>
            <person name="Klingl A."/>
            <person name="Poehlein A."/>
            <person name="Daniel R."/>
            <person name="Brune A."/>
        </authorList>
    </citation>
    <scope>NUCLEOTIDE SEQUENCE [LARGE SCALE GENOMIC DNA]</scope>
    <source>
        <strain evidence="2">Mpt1</strain>
    </source>
</reference>
<gene>
    <name evidence="1" type="primary">queG3</name>
    <name evidence="1" type="ORF">Mpt1_c05080</name>
</gene>
<dbReference type="Proteomes" id="UP000030787">
    <property type="component" value="Chromosome"/>
</dbReference>
<keyword evidence="2" id="KW-1185">Reference proteome</keyword>
<dbReference type="SUPFAM" id="SSF54862">
    <property type="entry name" value="4Fe-4S ferredoxins"/>
    <property type="match status" value="1"/>
</dbReference>
<organism evidence="1 2">
    <name type="scientific">Candidatus Methanoplasma termitum</name>
    <dbReference type="NCBI Taxonomy" id="1577791"/>
    <lineage>
        <taxon>Archaea</taxon>
        <taxon>Methanobacteriati</taxon>
        <taxon>Thermoplasmatota</taxon>
        <taxon>Thermoplasmata</taxon>
        <taxon>Methanomassiliicoccales</taxon>
        <taxon>Methanomassiliicoccaceae</taxon>
        <taxon>Candidatus Methanoplasma</taxon>
    </lineage>
</organism>
<dbReference type="RefSeq" id="WP_052399247.1">
    <property type="nucleotide sequence ID" value="NZ_CP010070.1"/>
</dbReference>
<dbReference type="PANTHER" id="PTHR42827">
    <property type="entry name" value="IRON-SULFUR CLUSTER-BINDING PROTEIN-RELATED"/>
    <property type="match status" value="1"/>
</dbReference>
<name>A0A0A7LBE6_9ARCH</name>
<evidence type="ECO:0000313" key="1">
    <source>
        <dbReference type="EMBL" id="AIZ56399.1"/>
    </source>
</evidence>
<accession>A0A0A7LBE6</accession>
<dbReference type="GeneID" id="24818177"/>
<dbReference type="AlphaFoldDB" id="A0A0A7LBE6"/>
<dbReference type="KEGG" id="mear:Mpt1_c05080"/>
<dbReference type="HOGENOM" id="CLU_081793_1_0_2"/>
<proteinExistence type="predicted"/>
<dbReference type="PANTHER" id="PTHR42827:SF1">
    <property type="entry name" value="IRON-SULFUR CLUSTER-BINDING PROTEIN"/>
    <property type="match status" value="1"/>
</dbReference>
<dbReference type="OrthoDB" id="23478at2157"/>
<sequence length="183" mass="20177">MKENKDGDPHRYYDEYLAMNERLPMLARKVEGLLISNGYKVLSKLPTTIVQDKDRRTVLPHKTVATMAGIGWIGKSAMLVTNEVGSALRLIVVLTDAPLECGTPIKKSQCSPECAICAYVCPGSAIQGTILWKVGMDRERFFHAEDCYAGARARARTELNIDATICGLCMSNCPFTKQGLGYE</sequence>